<dbReference type="PANTHER" id="PTHR44086">
    <property type="entry name" value="THIOSULFATE SULFURTRANSFERASE RDL2, MITOCHONDRIAL-RELATED"/>
    <property type="match status" value="1"/>
</dbReference>
<protein>
    <recommendedName>
        <fullName evidence="1">Rhodanese domain-containing protein</fullName>
    </recommendedName>
</protein>
<keyword evidence="3" id="KW-1185">Reference proteome</keyword>
<proteinExistence type="predicted"/>
<dbReference type="Proteomes" id="UP001344447">
    <property type="component" value="Unassembled WGS sequence"/>
</dbReference>
<dbReference type="SUPFAM" id="SSF52821">
    <property type="entry name" value="Rhodanese/Cell cycle control phosphatase"/>
    <property type="match status" value="1"/>
</dbReference>
<dbReference type="PANTHER" id="PTHR44086:SF8">
    <property type="entry name" value="RHODANESE DOMAIN-CONTAINING PROTEIN"/>
    <property type="match status" value="1"/>
</dbReference>
<name>A0AAN7YQD8_9MYCE</name>
<dbReference type="Pfam" id="PF00581">
    <property type="entry name" value="Rhodanese"/>
    <property type="match status" value="1"/>
</dbReference>
<dbReference type="InterPro" id="IPR001763">
    <property type="entry name" value="Rhodanese-like_dom"/>
</dbReference>
<accession>A0AAN7YQD8</accession>
<dbReference type="GO" id="GO:0004792">
    <property type="term" value="F:thiosulfate-cyanide sulfurtransferase activity"/>
    <property type="evidence" value="ECO:0007669"/>
    <property type="project" value="TreeGrafter"/>
</dbReference>
<reference evidence="2 3" key="1">
    <citation type="submission" date="2023-11" db="EMBL/GenBank/DDBJ databases">
        <title>Dfirmibasis_genome.</title>
        <authorList>
            <person name="Edelbroek B."/>
            <person name="Kjellin J."/>
            <person name="Jerlstrom-Hultqvist J."/>
            <person name="Soderbom F."/>
        </authorList>
    </citation>
    <scope>NUCLEOTIDE SEQUENCE [LARGE SCALE GENOMIC DNA]</scope>
    <source>
        <strain evidence="2 3">TNS-C-14</strain>
    </source>
</reference>
<feature type="domain" description="Rhodanese" evidence="1">
    <location>
        <begin position="143"/>
        <end position="273"/>
    </location>
</feature>
<comment type="caution">
    <text evidence="2">The sequence shown here is derived from an EMBL/GenBank/DDBJ whole genome shotgun (WGS) entry which is preliminary data.</text>
</comment>
<dbReference type="EMBL" id="JAVFKY010000004">
    <property type="protein sequence ID" value="KAK5577846.1"/>
    <property type="molecule type" value="Genomic_DNA"/>
</dbReference>
<dbReference type="SMART" id="SM00450">
    <property type="entry name" value="RHOD"/>
    <property type="match status" value="1"/>
</dbReference>
<dbReference type="InterPro" id="IPR036873">
    <property type="entry name" value="Rhodanese-like_dom_sf"/>
</dbReference>
<evidence type="ECO:0000313" key="3">
    <source>
        <dbReference type="Proteomes" id="UP001344447"/>
    </source>
</evidence>
<organism evidence="2 3">
    <name type="scientific">Dictyostelium firmibasis</name>
    <dbReference type="NCBI Taxonomy" id="79012"/>
    <lineage>
        <taxon>Eukaryota</taxon>
        <taxon>Amoebozoa</taxon>
        <taxon>Evosea</taxon>
        <taxon>Eumycetozoa</taxon>
        <taxon>Dictyostelia</taxon>
        <taxon>Dictyosteliales</taxon>
        <taxon>Dictyosteliaceae</taxon>
        <taxon>Dictyostelium</taxon>
    </lineage>
</organism>
<dbReference type="PROSITE" id="PS50206">
    <property type="entry name" value="RHODANESE_3"/>
    <property type="match status" value="1"/>
</dbReference>
<evidence type="ECO:0000313" key="2">
    <source>
        <dbReference type="EMBL" id="KAK5577846.1"/>
    </source>
</evidence>
<sequence length="277" mass="32197">MFLIKPLTIKNSNKLICTINSNSIRATNGLINITRSYSTEEGEEVKDKKTLKQQKKEEEIRKAKEEEENKVYGASSLKLISKSNKVEAKKVNQKKLLKPKEPKEPREFELQRQYQPISLTEDQQQYHINKEDLKKQIEENKVNNIDTFIIDLRSPKEFYADSPIKVSQNIPMEYPKVVAKVTSHSQKRGRKSKVVETKKVYDADSELNFWQKVLKLTPLQWKEKYGFNKVKSTDQIIFYSANNGRGFQAAEMANKSGFSNAKFLDGGIRLWNKHYSQ</sequence>
<dbReference type="AlphaFoldDB" id="A0AAN7YQD8"/>
<dbReference type="GO" id="GO:0005739">
    <property type="term" value="C:mitochondrion"/>
    <property type="evidence" value="ECO:0007669"/>
    <property type="project" value="TreeGrafter"/>
</dbReference>
<evidence type="ECO:0000259" key="1">
    <source>
        <dbReference type="PROSITE" id="PS50206"/>
    </source>
</evidence>
<dbReference type="Gene3D" id="3.40.250.10">
    <property type="entry name" value="Rhodanese-like domain"/>
    <property type="match status" value="1"/>
</dbReference>
<gene>
    <name evidence="2" type="ORF">RB653_002794</name>
</gene>